<reference evidence="2 3" key="1">
    <citation type="submission" date="2015-12" db="EMBL/GenBank/DDBJ databases">
        <title>Haloferax profundi sp. nov. isolated from the Discovery deep brine-seawater interface in the Red Sea.</title>
        <authorList>
            <person name="Zhang G."/>
            <person name="Stingl U."/>
            <person name="Rashid M."/>
        </authorList>
    </citation>
    <scope>NUCLEOTIDE SEQUENCE [LARGE SCALE GENOMIC DNA]</scope>
    <source>
        <strain evidence="2 3">SB29</strain>
    </source>
</reference>
<dbReference type="PROSITE" id="PS51257">
    <property type="entry name" value="PROKAR_LIPOPROTEIN"/>
    <property type="match status" value="1"/>
</dbReference>
<keyword evidence="3" id="KW-1185">Reference proteome</keyword>
<dbReference type="OrthoDB" id="339963at2157"/>
<sequence length="196" mass="21458">MRRRALLASAASFSLASTAGCLTDVRRTVSGHIYQDHGYANLHAAAEQYVCGSFPDDTDVRGWLFSDPPDDQRDVLTEQAMQGEFSNDLLWAEGDSFVLLFEVRMPRDEAAFYNVGGPVRWTGWNTAEISIRRSATHFNGDDDADVLVCTALTKLDAENGGVPSEATLAIRDQDTGESYGNHRVGGWTKQCSSSSE</sequence>
<feature type="region of interest" description="Disordered" evidence="1">
    <location>
        <begin position="172"/>
        <end position="196"/>
    </location>
</feature>
<gene>
    <name evidence="2" type="ORF">AUR66_05715</name>
</gene>
<dbReference type="EMBL" id="LOPV01000015">
    <property type="protein sequence ID" value="KTG30874.1"/>
    <property type="molecule type" value="Genomic_DNA"/>
</dbReference>
<name>A0A0W1SWM5_9EURY</name>
<accession>A0A0W1SWM5</accession>
<comment type="caution">
    <text evidence="2">The sequence shown here is derived from an EMBL/GenBank/DDBJ whole genome shotgun (WGS) entry which is preliminary data.</text>
</comment>
<evidence type="ECO:0000313" key="2">
    <source>
        <dbReference type="EMBL" id="KTG30874.1"/>
    </source>
</evidence>
<protein>
    <recommendedName>
        <fullName evidence="4">Lipoprotein</fullName>
    </recommendedName>
</protein>
<dbReference type="AlphaFoldDB" id="A0A0W1SWM5"/>
<evidence type="ECO:0000313" key="3">
    <source>
        <dbReference type="Proteomes" id="UP000053157"/>
    </source>
</evidence>
<dbReference type="Proteomes" id="UP000053157">
    <property type="component" value="Unassembled WGS sequence"/>
</dbReference>
<proteinExistence type="predicted"/>
<evidence type="ECO:0008006" key="4">
    <source>
        <dbReference type="Google" id="ProtNLM"/>
    </source>
</evidence>
<organism evidence="2 3">
    <name type="scientific">Haloferax profundi</name>
    <dbReference type="NCBI Taxonomy" id="1544718"/>
    <lineage>
        <taxon>Archaea</taxon>
        <taxon>Methanobacteriati</taxon>
        <taxon>Methanobacteriota</taxon>
        <taxon>Stenosarchaea group</taxon>
        <taxon>Halobacteria</taxon>
        <taxon>Halobacteriales</taxon>
        <taxon>Haloferacaceae</taxon>
        <taxon>Haloferax</taxon>
    </lineage>
</organism>
<evidence type="ECO:0000256" key="1">
    <source>
        <dbReference type="SAM" id="MobiDB-lite"/>
    </source>
</evidence>
<dbReference type="RefSeq" id="WP_058570607.1">
    <property type="nucleotide sequence ID" value="NZ_LOPV01000015.1"/>
</dbReference>